<dbReference type="Proteomes" id="UP000050794">
    <property type="component" value="Unassembled WGS sequence"/>
</dbReference>
<feature type="domain" description="Protein kinase" evidence="4">
    <location>
        <begin position="239"/>
        <end position="517"/>
    </location>
</feature>
<reference evidence="7" key="1">
    <citation type="submission" date="2016-06" db="UniProtKB">
        <authorList>
            <consortium name="WormBaseParasite"/>
        </authorList>
    </citation>
    <scope>IDENTIFICATION</scope>
</reference>
<dbReference type="InterPro" id="IPR011009">
    <property type="entry name" value="Kinase-like_dom_sf"/>
</dbReference>
<dbReference type="SUPFAM" id="SSF55550">
    <property type="entry name" value="SH2 domain"/>
    <property type="match status" value="1"/>
</dbReference>
<dbReference type="AlphaFoldDB" id="A0A183TX01"/>
<keyword evidence="6" id="KW-1185">Reference proteome</keyword>
<dbReference type="Gene3D" id="1.10.510.10">
    <property type="entry name" value="Transferase(Phosphotransferase) domain 1"/>
    <property type="match status" value="1"/>
</dbReference>
<dbReference type="SUPFAM" id="SSF56112">
    <property type="entry name" value="Protein kinase-like (PK-like)"/>
    <property type="match status" value="1"/>
</dbReference>
<protein>
    <submittedName>
        <fullName evidence="7">Tyrosine-protein kinase FRK</fullName>
    </submittedName>
</protein>
<evidence type="ECO:0000313" key="5">
    <source>
        <dbReference type="EMBL" id="VDM24839.1"/>
    </source>
</evidence>
<dbReference type="Pfam" id="PF07714">
    <property type="entry name" value="PK_Tyr_Ser-Thr"/>
    <property type="match status" value="1"/>
</dbReference>
<dbReference type="GO" id="GO:0004672">
    <property type="term" value="F:protein kinase activity"/>
    <property type="evidence" value="ECO:0007669"/>
    <property type="project" value="InterPro"/>
</dbReference>
<feature type="compositionally biased region" description="Basic and acidic residues" evidence="3">
    <location>
        <begin position="17"/>
        <end position="33"/>
    </location>
</feature>
<evidence type="ECO:0000313" key="6">
    <source>
        <dbReference type="Proteomes" id="UP000050794"/>
    </source>
</evidence>
<gene>
    <name evidence="5" type="ORF">TCNE_LOCUS771</name>
</gene>
<proteinExistence type="predicted"/>
<feature type="region of interest" description="Disordered" evidence="3">
    <location>
        <begin position="1"/>
        <end position="57"/>
    </location>
</feature>
<accession>A0A183TX01</accession>
<dbReference type="InterPro" id="IPR000719">
    <property type="entry name" value="Prot_kinase_dom"/>
</dbReference>
<dbReference type="PANTHER" id="PTHR24418">
    <property type="entry name" value="TYROSINE-PROTEIN KINASE"/>
    <property type="match status" value="1"/>
</dbReference>
<name>A0A183TX01_TOXCA</name>
<evidence type="ECO:0000259" key="4">
    <source>
        <dbReference type="PROSITE" id="PS50011"/>
    </source>
</evidence>
<dbReference type="EMBL" id="UYWY01000438">
    <property type="protein sequence ID" value="VDM24839.1"/>
    <property type="molecule type" value="Genomic_DNA"/>
</dbReference>
<evidence type="ECO:0000256" key="3">
    <source>
        <dbReference type="SAM" id="MobiDB-lite"/>
    </source>
</evidence>
<dbReference type="PROSITE" id="PS50011">
    <property type="entry name" value="PROTEIN_KINASE_DOM"/>
    <property type="match status" value="1"/>
</dbReference>
<sequence>MADKGSTAQAKKISGRAGKEKGGSKMAILREDDPMLNIMPPQKRTKRAKKDSTVGSPKALKEVADTMDKRKCEHAWPTPADIAKLKGKPRSQWVRPEPQTIQDIDCYFGRIPQWYIEEKLLKEPGEFLLSRGHDNKLRLSVKSNEQPDYPCVHLPIEFTQTNQVRGDRNMYYRIVNTVLQSRSLWGLIQAYRTSSCNLLSLNVKRDVELREEVIPCQGCKYIKTEYSFMFVQIRQLSEIIIGEMIYQGERSKIYKATRNIVRRGIVVDTWQRPIILKELNDYNVEVFDSIYREMHIVNTIRHEIGWDTALNVEAVVTISRPYYIAYKFCSCGSLLEYLKANSSLDFLTKAMIVQDIACTLHHCLRLNIIHCNLRAKNIFVDMKMDQTTKKEKPVYYVGGFHSAVMARSRKMDPEKSTNRRWIAPEVLTTKTLTPETDVYAFAWLIYEVFTLKMPFADIAEKDVLQNLAENPNKRAELPSDMPDWLKEVVESAWNTDPAKRPKMVDIWRELRKKNKDMKKT</sequence>
<dbReference type="WBParaSite" id="TCNE_0000077001-mRNA-1">
    <property type="protein sequence ID" value="TCNE_0000077001-mRNA-1"/>
    <property type="gene ID" value="TCNE_0000077001"/>
</dbReference>
<organism evidence="6 7">
    <name type="scientific">Toxocara canis</name>
    <name type="common">Canine roundworm</name>
    <dbReference type="NCBI Taxonomy" id="6265"/>
    <lineage>
        <taxon>Eukaryota</taxon>
        <taxon>Metazoa</taxon>
        <taxon>Ecdysozoa</taxon>
        <taxon>Nematoda</taxon>
        <taxon>Chromadorea</taxon>
        <taxon>Rhabditida</taxon>
        <taxon>Spirurina</taxon>
        <taxon>Ascaridomorpha</taxon>
        <taxon>Ascaridoidea</taxon>
        <taxon>Toxocaridae</taxon>
        <taxon>Toxocara</taxon>
    </lineage>
</organism>
<keyword evidence="1" id="KW-0547">Nucleotide-binding</keyword>
<keyword evidence="2" id="KW-0067">ATP-binding</keyword>
<dbReference type="GO" id="GO:0005524">
    <property type="term" value="F:ATP binding"/>
    <property type="evidence" value="ECO:0007669"/>
    <property type="project" value="UniProtKB-KW"/>
</dbReference>
<dbReference type="InterPro" id="IPR050198">
    <property type="entry name" value="Non-receptor_tyrosine_kinases"/>
</dbReference>
<reference evidence="5 6" key="2">
    <citation type="submission" date="2018-11" db="EMBL/GenBank/DDBJ databases">
        <authorList>
            <consortium name="Pathogen Informatics"/>
        </authorList>
    </citation>
    <scope>NUCLEOTIDE SEQUENCE [LARGE SCALE GENOMIC DNA]</scope>
</reference>
<evidence type="ECO:0000256" key="2">
    <source>
        <dbReference type="ARBA" id="ARBA00022840"/>
    </source>
</evidence>
<evidence type="ECO:0000313" key="7">
    <source>
        <dbReference type="WBParaSite" id="TCNE_0000077001-mRNA-1"/>
    </source>
</evidence>
<dbReference type="InterPro" id="IPR036860">
    <property type="entry name" value="SH2_dom_sf"/>
</dbReference>
<dbReference type="InterPro" id="IPR001245">
    <property type="entry name" value="Ser-Thr/Tyr_kinase_cat_dom"/>
</dbReference>
<evidence type="ECO:0000256" key="1">
    <source>
        <dbReference type="ARBA" id="ARBA00022741"/>
    </source>
</evidence>